<dbReference type="EMBL" id="CP034170">
    <property type="protein sequence ID" value="AZI58886.1"/>
    <property type="molecule type" value="Genomic_DNA"/>
</dbReference>
<accession>A0A3G8ZY00</accession>
<dbReference type="RefSeq" id="WP_124799790.1">
    <property type="nucleotide sequence ID" value="NZ_CP034170.1"/>
</dbReference>
<dbReference type="KEGG" id="nak:EH165_12790"/>
<feature type="chain" id="PRO_5039716209" evidence="2">
    <location>
        <begin position="37"/>
        <end position="265"/>
    </location>
</feature>
<evidence type="ECO:0000313" key="3">
    <source>
        <dbReference type="EMBL" id="AZI58886.1"/>
    </source>
</evidence>
<reference evidence="3 4" key="2">
    <citation type="submission" date="2018-12" db="EMBL/GenBank/DDBJ databases">
        <title>Nakamurella antarcticus sp. nov., isolated from Antarctica South Shetland Islands soil.</title>
        <authorList>
            <person name="Peng F."/>
        </authorList>
    </citation>
    <scope>NUCLEOTIDE SEQUENCE [LARGE SCALE GENOMIC DNA]</scope>
    <source>
        <strain evidence="3 4">S14-144</strain>
    </source>
</reference>
<protein>
    <submittedName>
        <fullName evidence="3">Uncharacterized protein</fullName>
    </submittedName>
</protein>
<reference evidence="3 4" key="1">
    <citation type="submission" date="2018-11" db="EMBL/GenBank/DDBJ databases">
        <authorList>
            <person name="Da X."/>
        </authorList>
    </citation>
    <scope>NUCLEOTIDE SEQUENCE [LARGE SCALE GENOMIC DNA]</scope>
    <source>
        <strain evidence="3 4">S14-144</strain>
    </source>
</reference>
<evidence type="ECO:0000256" key="2">
    <source>
        <dbReference type="SAM" id="SignalP"/>
    </source>
</evidence>
<evidence type="ECO:0000256" key="1">
    <source>
        <dbReference type="SAM" id="MobiDB-lite"/>
    </source>
</evidence>
<feature type="compositionally biased region" description="Polar residues" evidence="1">
    <location>
        <begin position="39"/>
        <end position="55"/>
    </location>
</feature>
<feature type="region of interest" description="Disordered" evidence="1">
    <location>
        <begin position="36"/>
        <end position="115"/>
    </location>
</feature>
<sequence length="265" mass="27544">MTSPATIRWTAAKQRSARRVWVAMTAVALLTASACGSEVSGNTSTEGGATSPGTISSPAAPTSQSPATESSSTDPSSSETPPSDEPNSGTPTSSPSDDGSGVPPKGGEGQTQPGATLSLTDTATLRSEFAGDAGIFTYTDFKIVQGTVEDWFELGVDSTSVVGLVPWYVTVTIKQEEGALAFAYANLESDIRPVTDLGEMVLNAGGYGERVGCLPAFYNDGYVLGDSYTTCSVWKVSETEKIAGLTWTGGYDGPYYENPVKWVVG</sequence>
<feature type="compositionally biased region" description="Low complexity" evidence="1">
    <location>
        <begin position="56"/>
        <end position="103"/>
    </location>
</feature>
<dbReference type="Proteomes" id="UP000268084">
    <property type="component" value="Chromosome"/>
</dbReference>
<evidence type="ECO:0000313" key="4">
    <source>
        <dbReference type="Proteomes" id="UP000268084"/>
    </source>
</evidence>
<dbReference type="AlphaFoldDB" id="A0A3G8ZY00"/>
<keyword evidence="4" id="KW-1185">Reference proteome</keyword>
<proteinExistence type="predicted"/>
<name>A0A3G8ZY00_9ACTN</name>
<dbReference type="OrthoDB" id="4229445at2"/>
<organism evidence="3 4">
    <name type="scientific">Nakamurella antarctica</name>
    <dbReference type="NCBI Taxonomy" id="1902245"/>
    <lineage>
        <taxon>Bacteria</taxon>
        <taxon>Bacillati</taxon>
        <taxon>Actinomycetota</taxon>
        <taxon>Actinomycetes</taxon>
        <taxon>Nakamurellales</taxon>
        <taxon>Nakamurellaceae</taxon>
        <taxon>Nakamurella</taxon>
    </lineage>
</organism>
<feature type="signal peptide" evidence="2">
    <location>
        <begin position="1"/>
        <end position="36"/>
    </location>
</feature>
<gene>
    <name evidence="3" type="ORF">EH165_12790</name>
</gene>
<keyword evidence="2" id="KW-0732">Signal</keyword>